<dbReference type="GO" id="GO:0055052">
    <property type="term" value="C:ATP-binding cassette (ABC) transporter complex, substrate-binding subunit-containing"/>
    <property type="evidence" value="ECO:0007669"/>
    <property type="project" value="TreeGrafter"/>
</dbReference>
<dbReference type="SUPFAM" id="SSF53850">
    <property type="entry name" value="Periplasmic binding protein-like II"/>
    <property type="match status" value="1"/>
</dbReference>
<protein>
    <submittedName>
        <fullName evidence="4">Multiple sugar transport system substrate-binding protein</fullName>
    </submittedName>
</protein>
<proteinExistence type="inferred from homology"/>
<keyword evidence="3" id="KW-0732">Signal</keyword>
<dbReference type="RefSeq" id="WP_338085141.1">
    <property type="nucleotide sequence ID" value="NZ_JACGXP010000004.1"/>
</dbReference>
<dbReference type="EMBL" id="JACGXP010000004">
    <property type="protein sequence ID" value="MBA8991325.1"/>
    <property type="molecule type" value="Genomic_DNA"/>
</dbReference>
<keyword evidence="2" id="KW-0813">Transport</keyword>
<evidence type="ECO:0000313" key="5">
    <source>
        <dbReference type="Proteomes" id="UP000590225"/>
    </source>
</evidence>
<dbReference type="PANTHER" id="PTHR30061">
    <property type="entry name" value="MALTOSE-BINDING PERIPLASMIC PROTEIN"/>
    <property type="match status" value="1"/>
</dbReference>
<dbReference type="GO" id="GO:0042956">
    <property type="term" value="P:maltodextrin transmembrane transport"/>
    <property type="evidence" value="ECO:0007669"/>
    <property type="project" value="TreeGrafter"/>
</dbReference>
<dbReference type="GO" id="GO:1901982">
    <property type="term" value="F:maltose binding"/>
    <property type="evidence" value="ECO:0007669"/>
    <property type="project" value="TreeGrafter"/>
</dbReference>
<dbReference type="Pfam" id="PF01547">
    <property type="entry name" value="SBP_bac_1"/>
    <property type="match status" value="1"/>
</dbReference>
<dbReference type="GO" id="GO:0015768">
    <property type="term" value="P:maltose transport"/>
    <property type="evidence" value="ECO:0007669"/>
    <property type="project" value="TreeGrafter"/>
</dbReference>
<comment type="similarity">
    <text evidence="1">Belongs to the bacterial solute-binding protein 1 family.</text>
</comment>
<dbReference type="Proteomes" id="UP000590225">
    <property type="component" value="Unassembled WGS sequence"/>
</dbReference>
<sequence>MSLPEPNGPRRRAFRRIATATAIAATGALVVAGCSSGSSADAIDKSAPKELKGTVSLWHFFTGREAGVVADAVKGFEKANPGVTVDIHAGQDDEKLQKAISSGQNIDVGLSYSTAIVGSFCSSGAFRDLSPYIKRDKVDLTDIPKAVRSYTQYKGTRCTLPALADVSALMYNKPLLEKAGITTPPKTLDELEADALKLTTYNADGSIKQLGFNPLIDFYENSPEHWAPMVDGSWLDSKGNSEIGTSASWKKLIEWQKGFVDKIGYDKLKAFTSGLGQEFAADNAFQTGQVVMQIDGEYRTAFIEDQKPDLDYGTAPTPVMDGVGNYGSTYIAGNVAGIAKGSKHPELAWALLKYLSTNTDAQVTMGNGLKNIPTLTSALQSSKLEVDENYKTFVDVAGNKDTMTSPGTADGAAYIGTFTKFWQAYQEKGGDLDAKLKKLDEDIDNANQLAGP</sequence>
<dbReference type="AlphaFoldDB" id="A0AAW3T8L2"/>
<accession>A0AAW3T8L2</accession>
<evidence type="ECO:0000256" key="2">
    <source>
        <dbReference type="ARBA" id="ARBA00022448"/>
    </source>
</evidence>
<name>A0AAW3T8L2_9MICO</name>
<reference evidence="4 5" key="1">
    <citation type="submission" date="2020-07" db="EMBL/GenBank/DDBJ databases">
        <title>Above-ground endophytic microbial communities from plants in different locations in the United States.</title>
        <authorList>
            <person name="Frank C."/>
        </authorList>
    </citation>
    <scope>NUCLEOTIDE SEQUENCE [LARGE SCALE GENOMIC DNA]</scope>
    <source>
        <strain evidence="4 5">WPL5_2</strain>
    </source>
</reference>
<gene>
    <name evidence="4" type="ORF">FHW23_002594</name>
</gene>
<dbReference type="InterPro" id="IPR006059">
    <property type="entry name" value="SBP"/>
</dbReference>
<comment type="caution">
    <text evidence="4">The sequence shown here is derived from an EMBL/GenBank/DDBJ whole genome shotgun (WGS) entry which is preliminary data.</text>
</comment>
<dbReference type="PANTHER" id="PTHR30061:SF50">
    <property type="entry name" value="MALTOSE_MALTODEXTRIN-BINDING PERIPLASMIC PROTEIN"/>
    <property type="match status" value="1"/>
</dbReference>
<evidence type="ECO:0000256" key="3">
    <source>
        <dbReference type="ARBA" id="ARBA00022729"/>
    </source>
</evidence>
<evidence type="ECO:0000313" key="4">
    <source>
        <dbReference type="EMBL" id="MBA8991325.1"/>
    </source>
</evidence>
<dbReference type="Gene3D" id="3.40.190.10">
    <property type="entry name" value="Periplasmic binding protein-like II"/>
    <property type="match status" value="2"/>
</dbReference>
<evidence type="ECO:0000256" key="1">
    <source>
        <dbReference type="ARBA" id="ARBA00008520"/>
    </source>
</evidence>
<keyword evidence="4" id="KW-0762">Sugar transport</keyword>
<organism evidence="4 5">
    <name type="scientific">Curtobacterium pusillum</name>
    <dbReference type="NCBI Taxonomy" id="69373"/>
    <lineage>
        <taxon>Bacteria</taxon>
        <taxon>Bacillati</taxon>
        <taxon>Actinomycetota</taxon>
        <taxon>Actinomycetes</taxon>
        <taxon>Micrococcales</taxon>
        <taxon>Microbacteriaceae</taxon>
        <taxon>Curtobacterium</taxon>
    </lineage>
</organism>